<reference evidence="6 7" key="1">
    <citation type="submission" date="2011-06" db="EMBL/GenBank/DDBJ databases">
        <title>The Genome Sequence of Fusarium oxysporum FOSC 3-a.</title>
        <authorList>
            <consortium name="The Broad Institute Genome Sequencing Platform"/>
            <person name="Ma L.-J."/>
            <person name="Gale L.R."/>
            <person name="Schwartz D.C."/>
            <person name="Zhou S."/>
            <person name="Corby-Kistler H."/>
            <person name="Young S.K."/>
            <person name="Zeng Q."/>
            <person name="Gargeya S."/>
            <person name="Fitzgerald M."/>
            <person name="Haas B."/>
            <person name="Abouelleil A."/>
            <person name="Alvarado L."/>
            <person name="Arachchi H.M."/>
            <person name="Berlin A."/>
            <person name="Brown A."/>
            <person name="Chapman S.B."/>
            <person name="Chen Z."/>
            <person name="Dunbar C."/>
            <person name="Freedman E."/>
            <person name="Gearin G."/>
            <person name="Gellesch M."/>
            <person name="Goldberg J."/>
            <person name="Griggs A."/>
            <person name="Gujja S."/>
            <person name="Heiman D."/>
            <person name="Howarth C."/>
            <person name="Larson L."/>
            <person name="Lui A."/>
            <person name="MacDonald P.J.P."/>
            <person name="Mehta T."/>
            <person name="Montmayeur A."/>
            <person name="Murphy C."/>
            <person name="Neiman D."/>
            <person name="Pearson M."/>
            <person name="Priest M."/>
            <person name="Roberts A."/>
            <person name="Saif S."/>
            <person name="Shea T."/>
            <person name="Shenoy N."/>
            <person name="Sisk P."/>
            <person name="Stolte C."/>
            <person name="Sykes S."/>
            <person name="Wortman J."/>
            <person name="Nusbaum C."/>
            <person name="Birren B."/>
        </authorList>
    </citation>
    <scope>NUCLEOTIDE SEQUENCE [LARGE SCALE GENOMIC DNA]</scope>
    <source>
        <strain evidence="7">FOSC 3-a</strain>
    </source>
</reference>
<dbReference type="AlphaFoldDB" id="W9IR60"/>
<keyword evidence="1" id="KW-0479">Metal-binding</keyword>
<dbReference type="HOGENOM" id="CLU_076139_1_0_1"/>
<evidence type="ECO:0000256" key="3">
    <source>
        <dbReference type="ARBA" id="ARBA00022833"/>
    </source>
</evidence>
<evidence type="ECO:0000259" key="5">
    <source>
        <dbReference type="PROSITE" id="PS50865"/>
    </source>
</evidence>
<evidence type="ECO:0000256" key="2">
    <source>
        <dbReference type="ARBA" id="ARBA00022771"/>
    </source>
</evidence>
<dbReference type="OrthoDB" id="265717at2759"/>
<dbReference type="SUPFAM" id="SSF144232">
    <property type="entry name" value="HIT/MYND zinc finger-like"/>
    <property type="match status" value="1"/>
</dbReference>
<sequence>MASNDAQLANLRDKEHFPAFEDLAWDNHLDPHYYRERENGFWEPHKHWVFIGEIVEVEIDLRVKLTIPVAIYTEARGVEIGPSNLQVGNTVAIFYAVKHLFMDMTIGIRHEDLQYLKIFPISVDNMMQLSDRVQTHATLTDGMRTCHACSKKSAKLMKCAKCGFFWYCSQNCQLRGWNEKGHKADCKMLRDGNFKGLFSIKWGEFHNHISFPLRISQ</sequence>
<evidence type="ECO:0000313" key="7">
    <source>
        <dbReference type="Proteomes" id="UP000030753"/>
    </source>
</evidence>
<feature type="domain" description="MYND-type" evidence="5">
    <location>
        <begin position="146"/>
        <end position="186"/>
    </location>
</feature>
<dbReference type="Pfam" id="PF01753">
    <property type="entry name" value="zf-MYND"/>
    <property type="match status" value="1"/>
</dbReference>
<evidence type="ECO:0000256" key="1">
    <source>
        <dbReference type="ARBA" id="ARBA00022723"/>
    </source>
</evidence>
<gene>
    <name evidence="6" type="ORF">FOYG_05643</name>
</gene>
<dbReference type="PROSITE" id="PS01360">
    <property type="entry name" value="ZF_MYND_1"/>
    <property type="match status" value="1"/>
</dbReference>
<keyword evidence="2 4" id="KW-0863">Zinc-finger</keyword>
<evidence type="ECO:0000256" key="4">
    <source>
        <dbReference type="PROSITE-ProRule" id="PRU00134"/>
    </source>
</evidence>
<dbReference type="GO" id="GO:0008270">
    <property type="term" value="F:zinc ion binding"/>
    <property type="evidence" value="ECO:0007669"/>
    <property type="project" value="UniProtKB-KW"/>
</dbReference>
<organism evidence="6 7">
    <name type="scientific">Fusarium oxysporum NRRL 32931</name>
    <dbReference type="NCBI Taxonomy" id="660029"/>
    <lineage>
        <taxon>Eukaryota</taxon>
        <taxon>Fungi</taxon>
        <taxon>Dikarya</taxon>
        <taxon>Ascomycota</taxon>
        <taxon>Pezizomycotina</taxon>
        <taxon>Sordariomycetes</taxon>
        <taxon>Hypocreomycetidae</taxon>
        <taxon>Hypocreales</taxon>
        <taxon>Nectriaceae</taxon>
        <taxon>Fusarium</taxon>
        <taxon>Fusarium oxysporum species complex</taxon>
    </lineage>
</organism>
<dbReference type="InterPro" id="IPR002893">
    <property type="entry name" value="Znf_MYND"/>
</dbReference>
<evidence type="ECO:0000313" key="6">
    <source>
        <dbReference type="EMBL" id="EWY97172.1"/>
    </source>
</evidence>
<proteinExistence type="predicted"/>
<dbReference type="Gene3D" id="6.10.140.2220">
    <property type="match status" value="1"/>
</dbReference>
<dbReference type="EMBL" id="JH717841">
    <property type="protein sequence ID" value="EWY97172.1"/>
    <property type="molecule type" value="Genomic_DNA"/>
</dbReference>
<keyword evidence="3" id="KW-0862">Zinc</keyword>
<accession>W9IR60</accession>
<dbReference type="PROSITE" id="PS50865">
    <property type="entry name" value="ZF_MYND_2"/>
    <property type="match status" value="1"/>
</dbReference>
<protein>
    <recommendedName>
        <fullName evidence="5">MYND-type domain-containing protein</fullName>
    </recommendedName>
</protein>
<dbReference type="Proteomes" id="UP000030753">
    <property type="component" value="Unassembled WGS sequence"/>
</dbReference>
<name>W9IR60_FUSOX</name>